<evidence type="ECO:0000256" key="1">
    <source>
        <dbReference type="SAM" id="MobiDB-lite"/>
    </source>
</evidence>
<evidence type="ECO:0000313" key="2">
    <source>
        <dbReference type="EMBL" id="GHE09223.1"/>
    </source>
</evidence>
<proteinExistence type="predicted"/>
<gene>
    <name evidence="2" type="ORF">GCM10010339_60770</name>
</gene>
<accession>A0A918YMY3</accession>
<keyword evidence="3" id="KW-1185">Reference proteome</keyword>
<dbReference type="AlphaFoldDB" id="A0A918YMY3"/>
<protein>
    <submittedName>
        <fullName evidence="2">Uncharacterized protein</fullName>
    </submittedName>
</protein>
<dbReference type="RefSeq" id="WP_189956818.1">
    <property type="nucleotide sequence ID" value="NZ_BMVG01000019.1"/>
</dbReference>
<dbReference type="Proteomes" id="UP000655443">
    <property type="component" value="Unassembled WGS sequence"/>
</dbReference>
<feature type="compositionally biased region" description="Polar residues" evidence="1">
    <location>
        <begin position="180"/>
        <end position="194"/>
    </location>
</feature>
<organism evidence="2 3">
    <name type="scientific">Streptomyces alanosinicus</name>
    <dbReference type="NCBI Taxonomy" id="68171"/>
    <lineage>
        <taxon>Bacteria</taxon>
        <taxon>Bacillati</taxon>
        <taxon>Actinomycetota</taxon>
        <taxon>Actinomycetes</taxon>
        <taxon>Kitasatosporales</taxon>
        <taxon>Streptomycetaceae</taxon>
        <taxon>Streptomyces</taxon>
    </lineage>
</organism>
<comment type="caution">
    <text evidence="2">The sequence shown here is derived from an EMBL/GenBank/DDBJ whole genome shotgun (WGS) entry which is preliminary data.</text>
</comment>
<feature type="region of interest" description="Disordered" evidence="1">
    <location>
        <begin position="144"/>
        <end position="221"/>
    </location>
</feature>
<reference evidence="2" key="1">
    <citation type="journal article" date="2014" name="Int. J. Syst. Evol. Microbiol.">
        <title>Complete genome sequence of Corynebacterium casei LMG S-19264T (=DSM 44701T), isolated from a smear-ripened cheese.</title>
        <authorList>
            <consortium name="US DOE Joint Genome Institute (JGI-PGF)"/>
            <person name="Walter F."/>
            <person name="Albersmeier A."/>
            <person name="Kalinowski J."/>
            <person name="Ruckert C."/>
        </authorList>
    </citation>
    <scope>NUCLEOTIDE SEQUENCE</scope>
    <source>
        <strain evidence="2">JCM 4714</strain>
    </source>
</reference>
<reference evidence="2" key="2">
    <citation type="submission" date="2020-09" db="EMBL/GenBank/DDBJ databases">
        <authorList>
            <person name="Sun Q."/>
            <person name="Ohkuma M."/>
        </authorList>
    </citation>
    <scope>NUCLEOTIDE SEQUENCE</scope>
    <source>
        <strain evidence="2">JCM 4714</strain>
    </source>
</reference>
<name>A0A918YMY3_9ACTN</name>
<dbReference type="EMBL" id="BMVG01000019">
    <property type="protein sequence ID" value="GHE09223.1"/>
    <property type="molecule type" value="Genomic_DNA"/>
</dbReference>
<sequence>MTSTDTMAPDTVDTNGVEAEADEEAQATILSEIDLYLLSKPIAEALGDGWREDPEDTPAGFADKSIRLIHPDGRSIGVRHLWQGKAVQTFAIGGPAPKRSAGPERENRLPKGIRYSKGVCFTTHSPLQEILTVIRTSLLPAFDGHRPRLRADGTPIPPAVEAPTEQSQNATAGTAEPAQNADTAPPTTKSNAKSTGRVKGTGHRTASAKRTTKRRTTPVTA</sequence>
<feature type="compositionally biased region" description="Basic residues" evidence="1">
    <location>
        <begin position="200"/>
        <end position="221"/>
    </location>
</feature>
<feature type="region of interest" description="Disordered" evidence="1">
    <location>
        <begin position="1"/>
        <end position="23"/>
    </location>
</feature>
<evidence type="ECO:0000313" key="3">
    <source>
        <dbReference type="Proteomes" id="UP000655443"/>
    </source>
</evidence>